<dbReference type="AlphaFoldDB" id="A0AAD3HEV1"/>
<keyword evidence="1" id="KW-0175">Coiled coil</keyword>
<evidence type="ECO:0000256" key="3">
    <source>
        <dbReference type="SAM" id="SignalP"/>
    </source>
</evidence>
<sequence length="210" mass="21498">MKISSVVAFLAVSSASAFAPVSNNKPSTALNAEKNVFSKFAAASVASAILLSSTVATPDALAADMTSVDFGSTDIIAARSGGRAGGRSTASSMRSPAPAARTQTTTINRTTVVAAPPVYSAPSVIIAPAPVFSPFGGMGYGALGAVSAIGNEMRDIRQENEIARERAELEVSKQRQYQLEQRLAQLESQQAQTNANANMAASMAAAAASK</sequence>
<keyword evidence="3" id="KW-0732">Signal</keyword>
<evidence type="ECO:0000256" key="1">
    <source>
        <dbReference type="SAM" id="Coils"/>
    </source>
</evidence>
<comment type="caution">
    <text evidence="4">The sequence shown here is derived from an EMBL/GenBank/DDBJ whole genome shotgun (WGS) entry which is preliminary data.</text>
</comment>
<name>A0AAD3HEV1_9STRA</name>
<proteinExistence type="predicted"/>
<feature type="signal peptide" evidence="3">
    <location>
        <begin position="1"/>
        <end position="17"/>
    </location>
</feature>
<protein>
    <submittedName>
        <fullName evidence="4">Uncharacterized protein</fullName>
    </submittedName>
</protein>
<evidence type="ECO:0000313" key="5">
    <source>
        <dbReference type="Proteomes" id="UP001054902"/>
    </source>
</evidence>
<feature type="region of interest" description="Disordered" evidence="2">
    <location>
        <begin position="80"/>
        <end position="102"/>
    </location>
</feature>
<accession>A0AAD3HEV1</accession>
<organism evidence="4 5">
    <name type="scientific">Chaetoceros tenuissimus</name>
    <dbReference type="NCBI Taxonomy" id="426638"/>
    <lineage>
        <taxon>Eukaryota</taxon>
        <taxon>Sar</taxon>
        <taxon>Stramenopiles</taxon>
        <taxon>Ochrophyta</taxon>
        <taxon>Bacillariophyta</taxon>
        <taxon>Coscinodiscophyceae</taxon>
        <taxon>Chaetocerotophycidae</taxon>
        <taxon>Chaetocerotales</taxon>
        <taxon>Chaetocerotaceae</taxon>
        <taxon>Chaetoceros</taxon>
    </lineage>
</organism>
<dbReference type="Proteomes" id="UP001054902">
    <property type="component" value="Unassembled WGS sequence"/>
</dbReference>
<gene>
    <name evidence="4" type="ORF">CTEN210_17212</name>
</gene>
<evidence type="ECO:0000256" key="2">
    <source>
        <dbReference type="SAM" id="MobiDB-lite"/>
    </source>
</evidence>
<dbReference type="EMBL" id="BLLK01000069">
    <property type="protein sequence ID" value="GFH60736.1"/>
    <property type="molecule type" value="Genomic_DNA"/>
</dbReference>
<evidence type="ECO:0000313" key="4">
    <source>
        <dbReference type="EMBL" id="GFH60736.1"/>
    </source>
</evidence>
<feature type="chain" id="PRO_5042220408" evidence="3">
    <location>
        <begin position="18"/>
        <end position="210"/>
    </location>
</feature>
<reference evidence="4 5" key="1">
    <citation type="journal article" date="2021" name="Sci. Rep.">
        <title>The genome of the diatom Chaetoceros tenuissimus carries an ancient integrated fragment of an extant virus.</title>
        <authorList>
            <person name="Hongo Y."/>
            <person name="Kimura K."/>
            <person name="Takaki Y."/>
            <person name="Yoshida Y."/>
            <person name="Baba S."/>
            <person name="Kobayashi G."/>
            <person name="Nagasaki K."/>
            <person name="Hano T."/>
            <person name="Tomaru Y."/>
        </authorList>
    </citation>
    <scope>NUCLEOTIDE SEQUENCE [LARGE SCALE GENOMIC DNA]</scope>
    <source>
        <strain evidence="4 5">NIES-3715</strain>
    </source>
</reference>
<keyword evidence="5" id="KW-1185">Reference proteome</keyword>
<feature type="coiled-coil region" evidence="1">
    <location>
        <begin position="146"/>
        <end position="196"/>
    </location>
</feature>